<accession>A0ABQ3Y7S2</accession>
<dbReference type="Proteomes" id="UP000609879">
    <property type="component" value="Unassembled WGS sequence"/>
</dbReference>
<gene>
    <name evidence="1" type="ORF">Ade02nite_46840</name>
</gene>
<dbReference type="RefSeq" id="WP_369077265.1">
    <property type="nucleotide sequence ID" value="NZ_BAAABO010000007.1"/>
</dbReference>
<keyword evidence="2" id="KW-1185">Reference proteome</keyword>
<reference evidence="1 2" key="1">
    <citation type="submission" date="2021-01" db="EMBL/GenBank/DDBJ databases">
        <title>Whole genome shotgun sequence of Actinoplanes deccanensis NBRC 13994.</title>
        <authorList>
            <person name="Komaki H."/>
            <person name="Tamura T."/>
        </authorList>
    </citation>
    <scope>NUCLEOTIDE SEQUENCE [LARGE SCALE GENOMIC DNA]</scope>
    <source>
        <strain evidence="1 2">NBRC 13994</strain>
    </source>
</reference>
<sequence>MRPRFTPEVRDAVRVELRADPATAEVLASDDEVVLDALRTLLAAKWVPEPADQVIAGLGDALSPLLPAAAPFLTGSAAETYPQRDKQILAARITAAVQGPERVLPTVQAILAGGHTPARHAAALIASLGAIETIPALEALLAQDDRFPIAGGVDDVVWADELFQEHIRDALRHLRAG</sequence>
<comment type="caution">
    <text evidence="1">The sequence shown here is derived from an EMBL/GenBank/DDBJ whole genome shotgun (WGS) entry which is preliminary data.</text>
</comment>
<name>A0ABQ3Y7S2_9ACTN</name>
<organism evidence="1 2">
    <name type="scientific">Paractinoplanes deccanensis</name>
    <dbReference type="NCBI Taxonomy" id="113561"/>
    <lineage>
        <taxon>Bacteria</taxon>
        <taxon>Bacillati</taxon>
        <taxon>Actinomycetota</taxon>
        <taxon>Actinomycetes</taxon>
        <taxon>Micromonosporales</taxon>
        <taxon>Micromonosporaceae</taxon>
        <taxon>Paractinoplanes</taxon>
    </lineage>
</organism>
<dbReference type="EMBL" id="BOMI01000090">
    <property type="protein sequence ID" value="GID76043.1"/>
    <property type="molecule type" value="Genomic_DNA"/>
</dbReference>
<protein>
    <submittedName>
        <fullName evidence="1">Uncharacterized protein</fullName>
    </submittedName>
</protein>
<evidence type="ECO:0000313" key="2">
    <source>
        <dbReference type="Proteomes" id="UP000609879"/>
    </source>
</evidence>
<proteinExistence type="predicted"/>
<evidence type="ECO:0000313" key="1">
    <source>
        <dbReference type="EMBL" id="GID76043.1"/>
    </source>
</evidence>